<dbReference type="Gene3D" id="1.20.5.1930">
    <property type="match status" value="1"/>
</dbReference>
<dbReference type="GO" id="GO:0000155">
    <property type="term" value="F:phosphorelay sensor kinase activity"/>
    <property type="evidence" value="ECO:0007669"/>
    <property type="project" value="InterPro"/>
</dbReference>
<evidence type="ECO:0000256" key="3">
    <source>
        <dbReference type="ARBA" id="ARBA00023012"/>
    </source>
</evidence>
<dbReference type="GO" id="GO:0016020">
    <property type="term" value="C:membrane"/>
    <property type="evidence" value="ECO:0007669"/>
    <property type="project" value="InterPro"/>
</dbReference>
<keyword evidence="1" id="KW-0808">Transferase</keyword>
<dbReference type="GO" id="GO:0046983">
    <property type="term" value="F:protein dimerization activity"/>
    <property type="evidence" value="ECO:0007669"/>
    <property type="project" value="InterPro"/>
</dbReference>
<dbReference type="Gene3D" id="3.30.565.10">
    <property type="entry name" value="Histidine kinase-like ATPase, C-terminal domain"/>
    <property type="match status" value="1"/>
</dbReference>
<dbReference type="AlphaFoldDB" id="A0A286D8T7"/>
<feature type="compositionally biased region" description="Low complexity" evidence="4">
    <location>
        <begin position="237"/>
        <end position="250"/>
    </location>
</feature>
<keyword evidence="2 6" id="KW-0418">Kinase</keyword>
<dbReference type="PANTHER" id="PTHR24421:SF61">
    <property type="entry name" value="OXYGEN SENSOR HISTIDINE KINASE NREB"/>
    <property type="match status" value="1"/>
</dbReference>
<dbReference type="InterPro" id="IPR036890">
    <property type="entry name" value="HATPase_C_sf"/>
</dbReference>
<proteinExistence type="predicted"/>
<reference evidence="6 7" key="1">
    <citation type="submission" date="2017-09" db="EMBL/GenBank/DDBJ databases">
        <authorList>
            <person name="Ehlers B."/>
            <person name="Leendertz F.H."/>
        </authorList>
    </citation>
    <scope>NUCLEOTIDE SEQUENCE [LARGE SCALE GENOMIC DNA]</scope>
    <source>
        <strain evidence="6 7">CGMCC 1.10978</strain>
    </source>
</reference>
<feature type="region of interest" description="Disordered" evidence="4">
    <location>
        <begin position="229"/>
        <end position="250"/>
    </location>
</feature>
<feature type="domain" description="Signal transduction histidine kinase subgroup 3 dimerisation and phosphoacceptor" evidence="5">
    <location>
        <begin position="36"/>
        <end position="101"/>
    </location>
</feature>
<dbReference type="RefSeq" id="WP_097122322.1">
    <property type="nucleotide sequence ID" value="NZ_OCND01000006.1"/>
</dbReference>
<evidence type="ECO:0000256" key="4">
    <source>
        <dbReference type="SAM" id="MobiDB-lite"/>
    </source>
</evidence>
<dbReference type="InterPro" id="IPR011712">
    <property type="entry name" value="Sig_transdc_His_kin_sub3_dim/P"/>
</dbReference>
<dbReference type="InterPro" id="IPR050482">
    <property type="entry name" value="Sensor_HK_TwoCompSys"/>
</dbReference>
<dbReference type="Proteomes" id="UP000219374">
    <property type="component" value="Unassembled WGS sequence"/>
</dbReference>
<feature type="region of interest" description="Disordered" evidence="4">
    <location>
        <begin position="1"/>
        <end position="23"/>
    </location>
</feature>
<dbReference type="OrthoDB" id="9797605at2"/>
<accession>A0A286D8T7</accession>
<dbReference type="Pfam" id="PF07730">
    <property type="entry name" value="HisKA_3"/>
    <property type="match status" value="1"/>
</dbReference>
<keyword evidence="7" id="KW-1185">Reference proteome</keyword>
<evidence type="ECO:0000259" key="5">
    <source>
        <dbReference type="Pfam" id="PF07730"/>
    </source>
</evidence>
<keyword evidence="3" id="KW-0902">Two-component regulatory system</keyword>
<evidence type="ECO:0000256" key="2">
    <source>
        <dbReference type="ARBA" id="ARBA00022777"/>
    </source>
</evidence>
<dbReference type="PANTHER" id="PTHR24421">
    <property type="entry name" value="NITRATE/NITRITE SENSOR PROTEIN NARX-RELATED"/>
    <property type="match status" value="1"/>
</dbReference>
<sequence>MVPPRSGAAADNDTPALPEPGNGTLLRRALRVEEQERHAVARVLHNEIGQAVSAIKMSAHLALDEADAEQRRQDLQDIIRIADDTVGRLRDLSTRLRPPQLSGLGLEAALRGEVEHLAGATAAVSLQLRPLAQEPDEEPALACFRSVQQALAQVLRHAPAARIQLTLADAGEGRFSLLLTEDAGVLSDDGNPGGFDLPLLRGRVRALGGQLRLASGAGSATLQLHLPYRARQDDDAAPSPAGARSGSIRE</sequence>
<evidence type="ECO:0000313" key="7">
    <source>
        <dbReference type="Proteomes" id="UP000219374"/>
    </source>
</evidence>
<evidence type="ECO:0000256" key="1">
    <source>
        <dbReference type="ARBA" id="ARBA00022679"/>
    </source>
</evidence>
<name>A0A286D8T7_9GAMM</name>
<gene>
    <name evidence="6" type="ORF">SAMN06296416_1066</name>
</gene>
<evidence type="ECO:0000313" key="6">
    <source>
        <dbReference type="EMBL" id="SOD55043.1"/>
    </source>
</evidence>
<dbReference type="EMBL" id="OCND01000006">
    <property type="protein sequence ID" value="SOD55043.1"/>
    <property type="molecule type" value="Genomic_DNA"/>
</dbReference>
<organism evidence="6 7">
    <name type="scientific">Pseudoxanthomonas wuyuanensis</name>
    <dbReference type="NCBI Taxonomy" id="1073196"/>
    <lineage>
        <taxon>Bacteria</taxon>
        <taxon>Pseudomonadati</taxon>
        <taxon>Pseudomonadota</taxon>
        <taxon>Gammaproteobacteria</taxon>
        <taxon>Lysobacterales</taxon>
        <taxon>Lysobacteraceae</taxon>
        <taxon>Pseudoxanthomonas</taxon>
    </lineage>
</organism>
<protein>
    <submittedName>
        <fullName evidence="6">Histidine kinase</fullName>
    </submittedName>
</protein>